<dbReference type="Pfam" id="PF16123">
    <property type="entry name" value="HAGH_C"/>
    <property type="match status" value="1"/>
</dbReference>
<dbReference type="PANTHER" id="PTHR43705:SF1">
    <property type="entry name" value="HYDROXYACYLGLUTATHIONE HYDROLASE GLOB"/>
    <property type="match status" value="1"/>
</dbReference>
<dbReference type="InterPro" id="IPR001279">
    <property type="entry name" value="Metallo-B-lactamas"/>
</dbReference>
<dbReference type="PIRSF" id="PIRSF005457">
    <property type="entry name" value="Glx"/>
    <property type="match status" value="1"/>
</dbReference>
<comment type="function">
    <text evidence="7">Thiolesterase that catalyzes the hydrolysis of S-D-lactoyl-glutathione to form glutathione and D-lactic acid.</text>
</comment>
<feature type="binding site" evidence="7">
    <location>
        <position position="134"/>
    </location>
    <ligand>
        <name>Zn(2+)</name>
        <dbReference type="ChEBI" id="CHEBI:29105"/>
        <label>2</label>
    </ligand>
</feature>
<dbReference type="Gene3D" id="3.60.15.10">
    <property type="entry name" value="Ribonuclease Z/Hydroxyacylglutathione hydrolase-like"/>
    <property type="match status" value="1"/>
</dbReference>
<evidence type="ECO:0000256" key="5">
    <source>
        <dbReference type="ARBA" id="ARBA00022801"/>
    </source>
</evidence>
<dbReference type="InterPro" id="IPR032282">
    <property type="entry name" value="HAGH_C"/>
</dbReference>
<dbReference type="InterPro" id="IPR017782">
    <property type="entry name" value="Hydroxyacylglutathione_Hdrlase"/>
</dbReference>
<comment type="cofactor">
    <cofactor evidence="7">
        <name>Zn(2+)</name>
        <dbReference type="ChEBI" id="CHEBI:29105"/>
    </cofactor>
    <text evidence="7">Binds 2 Zn(2+) ions per subunit.</text>
</comment>
<name>A0A1C1YXS1_9HYPH</name>
<accession>A0A1C1YXS1</accession>
<proteinExistence type="inferred from homology"/>
<dbReference type="SMART" id="SM00849">
    <property type="entry name" value="Lactamase_B"/>
    <property type="match status" value="1"/>
</dbReference>
<feature type="binding site" evidence="7">
    <location>
        <position position="59"/>
    </location>
    <ligand>
        <name>Zn(2+)</name>
        <dbReference type="ChEBI" id="CHEBI:29105"/>
        <label>1</label>
    </ligand>
</feature>
<evidence type="ECO:0000256" key="3">
    <source>
        <dbReference type="ARBA" id="ARBA00006759"/>
    </source>
</evidence>
<comment type="similarity">
    <text evidence="3 7">Belongs to the metallo-beta-lactamase superfamily. Glyoxalase II family.</text>
</comment>
<dbReference type="SUPFAM" id="SSF56281">
    <property type="entry name" value="Metallo-hydrolase/oxidoreductase"/>
    <property type="match status" value="1"/>
</dbReference>
<feature type="binding site" evidence="7">
    <location>
        <position position="115"/>
    </location>
    <ligand>
        <name>Zn(2+)</name>
        <dbReference type="ChEBI" id="CHEBI:29105"/>
        <label>1</label>
    </ligand>
</feature>
<evidence type="ECO:0000313" key="9">
    <source>
        <dbReference type="EMBL" id="OCW58267.1"/>
    </source>
</evidence>
<dbReference type="OrthoDB" id="9802248at2"/>
<dbReference type="Proteomes" id="UP000094795">
    <property type="component" value="Unassembled WGS sequence"/>
</dbReference>
<dbReference type="AlphaFoldDB" id="A0A1C1YXS1"/>
<comment type="catalytic activity">
    <reaction evidence="1 7">
        <text>an S-(2-hydroxyacyl)glutathione + H2O = a 2-hydroxy carboxylate + glutathione + H(+)</text>
        <dbReference type="Rhea" id="RHEA:21864"/>
        <dbReference type="ChEBI" id="CHEBI:15377"/>
        <dbReference type="ChEBI" id="CHEBI:15378"/>
        <dbReference type="ChEBI" id="CHEBI:57925"/>
        <dbReference type="ChEBI" id="CHEBI:58896"/>
        <dbReference type="ChEBI" id="CHEBI:71261"/>
        <dbReference type="EC" id="3.1.2.6"/>
    </reaction>
</comment>
<keyword evidence="6 7" id="KW-0862">Zinc</keyword>
<dbReference type="UniPathway" id="UPA00619">
    <property type="reaction ID" value="UER00676"/>
</dbReference>
<sequence>MTNLMIEQFTCRQDNFGVILHDPLTGETASIDAPDGTAISKRVADNGWRLTHVFVTHHHPDHVEGLPALTETQAPEVIGPAAEADKIKGLTQTLRDGDTFDFAGRTVQVISTPGHTAGHICFYIAGEDLLFAGDTLFALGCGRLFEGSPADMFASLNRLGALPDRTRVYCGHEYTQSNARFALSVDPDNAALAERAAEIDTLRAKGLATLPTTIGYEKRTNPFLRAGDPAIRSHLGMQGASDEAVFAELRQRKDRF</sequence>
<feature type="binding site" evidence="7">
    <location>
        <position position="172"/>
    </location>
    <ligand>
        <name>Zn(2+)</name>
        <dbReference type="ChEBI" id="CHEBI:29105"/>
        <label>2</label>
    </ligand>
</feature>
<dbReference type="EMBL" id="LQZT01000008">
    <property type="protein sequence ID" value="OCW58267.1"/>
    <property type="molecule type" value="Genomic_DNA"/>
</dbReference>
<evidence type="ECO:0000256" key="7">
    <source>
        <dbReference type="HAMAP-Rule" id="MF_01374"/>
    </source>
</evidence>
<dbReference type="EC" id="3.1.2.6" evidence="7"/>
<organism evidence="9 10">
    <name type="scientific">Hoeflea olei</name>
    <dbReference type="NCBI Taxonomy" id="1480615"/>
    <lineage>
        <taxon>Bacteria</taxon>
        <taxon>Pseudomonadati</taxon>
        <taxon>Pseudomonadota</taxon>
        <taxon>Alphaproteobacteria</taxon>
        <taxon>Hyphomicrobiales</taxon>
        <taxon>Rhizobiaceae</taxon>
        <taxon>Hoeflea</taxon>
    </lineage>
</organism>
<dbReference type="STRING" id="1480615.AWJ14_21485"/>
<evidence type="ECO:0000256" key="6">
    <source>
        <dbReference type="ARBA" id="ARBA00022833"/>
    </source>
</evidence>
<dbReference type="HAMAP" id="MF_01374">
    <property type="entry name" value="Glyoxalase_2"/>
    <property type="match status" value="1"/>
</dbReference>
<dbReference type="PANTHER" id="PTHR43705">
    <property type="entry name" value="HYDROXYACYLGLUTATHIONE HYDROLASE"/>
    <property type="match status" value="1"/>
</dbReference>
<dbReference type="GO" id="GO:0019243">
    <property type="term" value="P:methylglyoxal catabolic process to D-lactate via S-lactoyl-glutathione"/>
    <property type="evidence" value="ECO:0007669"/>
    <property type="project" value="UniProtKB-UniRule"/>
</dbReference>
<gene>
    <name evidence="7" type="primary">gloB</name>
    <name evidence="9" type="ORF">AWJ14_21485</name>
</gene>
<comment type="caution">
    <text evidence="9">The sequence shown here is derived from an EMBL/GenBank/DDBJ whole genome shotgun (WGS) entry which is preliminary data.</text>
</comment>
<dbReference type="Pfam" id="PF00753">
    <property type="entry name" value="Lactamase_B"/>
    <property type="match status" value="1"/>
</dbReference>
<dbReference type="InterPro" id="IPR036866">
    <property type="entry name" value="RibonucZ/Hydroxyglut_hydro"/>
</dbReference>
<keyword evidence="4 7" id="KW-0479">Metal-binding</keyword>
<feature type="binding site" evidence="7">
    <location>
        <position position="61"/>
    </location>
    <ligand>
        <name>Zn(2+)</name>
        <dbReference type="ChEBI" id="CHEBI:29105"/>
        <label>2</label>
    </ligand>
</feature>
<feature type="binding site" evidence="7">
    <location>
        <position position="134"/>
    </location>
    <ligand>
        <name>Zn(2+)</name>
        <dbReference type="ChEBI" id="CHEBI:29105"/>
        <label>1</label>
    </ligand>
</feature>
<dbReference type="GO" id="GO:0004416">
    <property type="term" value="F:hydroxyacylglutathione hydrolase activity"/>
    <property type="evidence" value="ECO:0007669"/>
    <property type="project" value="UniProtKB-UniRule"/>
</dbReference>
<dbReference type="InterPro" id="IPR035680">
    <property type="entry name" value="Clx_II_MBL"/>
</dbReference>
<evidence type="ECO:0000256" key="1">
    <source>
        <dbReference type="ARBA" id="ARBA00001623"/>
    </source>
</evidence>
<protein>
    <recommendedName>
        <fullName evidence="7">Hydroxyacylglutathione hydrolase</fullName>
        <ecNumber evidence="7">3.1.2.6</ecNumber>
    </recommendedName>
    <alternativeName>
        <fullName evidence="7">Glyoxalase II</fullName>
        <shortName evidence="7">Glx II</shortName>
    </alternativeName>
</protein>
<evidence type="ECO:0000256" key="2">
    <source>
        <dbReference type="ARBA" id="ARBA00004963"/>
    </source>
</evidence>
<feature type="domain" description="Metallo-beta-lactamase" evidence="8">
    <location>
        <begin position="14"/>
        <end position="172"/>
    </location>
</feature>
<evidence type="ECO:0000313" key="10">
    <source>
        <dbReference type="Proteomes" id="UP000094795"/>
    </source>
</evidence>
<dbReference type="CDD" id="cd07723">
    <property type="entry name" value="hydroxyacylglutathione_hydrolase_MBL-fold"/>
    <property type="match status" value="1"/>
</dbReference>
<dbReference type="NCBIfam" id="TIGR03413">
    <property type="entry name" value="GSH_gloB"/>
    <property type="match status" value="1"/>
</dbReference>
<feature type="binding site" evidence="7">
    <location>
        <position position="57"/>
    </location>
    <ligand>
        <name>Zn(2+)</name>
        <dbReference type="ChEBI" id="CHEBI:29105"/>
        <label>1</label>
    </ligand>
</feature>
<evidence type="ECO:0000259" key="8">
    <source>
        <dbReference type="SMART" id="SM00849"/>
    </source>
</evidence>
<feature type="binding site" evidence="7">
    <location>
        <position position="62"/>
    </location>
    <ligand>
        <name>Zn(2+)</name>
        <dbReference type="ChEBI" id="CHEBI:29105"/>
        <label>2</label>
    </ligand>
</feature>
<reference evidence="9 10" key="1">
    <citation type="submission" date="2015-12" db="EMBL/GenBank/DDBJ databases">
        <authorList>
            <person name="Shamseldin A."/>
            <person name="Moawad H."/>
            <person name="Abd El-Rahim W.M."/>
            <person name="Sadowsky M.J."/>
        </authorList>
    </citation>
    <scope>NUCLEOTIDE SEQUENCE [LARGE SCALE GENOMIC DNA]</scope>
    <source>
        <strain evidence="9 10">JC234</strain>
    </source>
</reference>
<keyword evidence="10" id="KW-1185">Reference proteome</keyword>
<comment type="pathway">
    <text evidence="2 7">Secondary metabolite metabolism; methylglyoxal degradation; (R)-lactate from methylglyoxal: step 2/2.</text>
</comment>
<evidence type="ECO:0000256" key="4">
    <source>
        <dbReference type="ARBA" id="ARBA00022723"/>
    </source>
</evidence>
<dbReference type="InterPro" id="IPR050110">
    <property type="entry name" value="Glyoxalase_II_hydrolase"/>
</dbReference>
<dbReference type="RefSeq" id="WP_066176862.1">
    <property type="nucleotide sequence ID" value="NZ_LQZT01000008.1"/>
</dbReference>
<keyword evidence="5 7" id="KW-0378">Hydrolase</keyword>
<comment type="subunit">
    <text evidence="7">Monomer.</text>
</comment>
<dbReference type="GO" id="GO:0046872">
    <property type="term" value="F:metal ion binding"/>
    <property type="evidence" value="ECO:0007669"/>
    <property type="project" value="UniProtKB-KW"/>
</dbReference>